<name>A0A6H1P4P3_PRIMG</name>
<protein>
    <submittedName>
        <fullName evidence="3">Amino acid racemase</fullName>
        <ecNumber evidence="3">5.1.1.-</ecNumber>
    </submittedName>
</protein>
<dbReference type="InterPro" id="IPR015942">
    <property type="entry name" value="Asp/Glu/hydantoin_racemase"/>
</dbReference>
<proteinExistence type="inferred from homology"/>
<dbReference type="InterPro" id="IPR001920">
    <property type="entry name" value="Asp/Glu_race"/>
</dbReference>
<dbReference type="PROSITE" id="PS00924">
    <property type="entry name" value="ASP_GLU_RACEMASE_2"/>
    <property type="match status" value="1"/>
</dbReference>
<dbReference type="EMBL" id="CP051128">
    <property type="protein sequence ID" value="QIZ08251.1"/>
    <property type="molecule type" value="Genomic_DNA"/>
</dbReference>
<keyword evidence="2 3" id="KW-0413">Isomerase</keyword>
<dbReference type="EC" id="5.1.1.-" evidence="3"/>
<dbReference type="InterPro" id="IPR033134">
    <property type="entry name" value="Asp/Glu_racemase_AS_2"/>
</dbReference>
<dbReference type="Proteomes" id="UP000501868">
    <property type="component" value="Chromosome"/>
</dbReference>
<organism evidence="3 4">
    <name type="scientific">Priestia megaterium</name>
    <name type="common">Bacillus megaterium</name>
    <dbReference type="NCBI Taxonomy" id="1404"/>
    <lineage>
        <taxon>Bacteria</taxon>
        <taxon>Bacillati</taxon>
        <taxon>Bacillota</taxon>
        <taxon>Bacilli</taxon>
        <taxon>Bacillales</taxon>
        <taxon>Bacillaceae</taxon>
        <taxon>Priestia</taxon>
    </lineage>
</organism>
<reference evidence="3 4" key="1">
    <citation type="submission" date="2020-04" db="EMBL/GenBank/DDBJ databases">
        <title>Genome-Wide Identification of 5-Methylcytosine Sites in Bacterial Genomes By High-Throughput Sequencing of MspJI Restriction Fragments.</title>
        <authorList>
            <person name="Wu V."/>
        </authorList>
    </citation>
    <scope>NUCLEOTIDE SEQUENCE [LARGE SCALE GENOMIC DNA]</scope>
    <source>
        <strain evidence="3 4">S2</strain>
    </source>
</reference>
<dbReference type="Pfam" id="PF01177">
    <property type="entry name" value="Asp_Glu_race"/>
    <property type="match status" value="1"/>
</dbReference>
<dbReference type="SUPFAM" id="SSF53681">
    <property type="entry name" value="Aspartate/glutamate racemase"/>
    <property type="match status" value="2"/>
</dbReference>
<reference evidence="3 4" key="2">
    <citation type="submission" date="2020-04" db="EMBL/GenBank/DDBJ databases">
        <authorList>
            <person name="Fomenkov A."/>
            <person name="Anton B.P."/>
            <person name="Roberts R.J."/>
        </authorList>
    </citation>
    <scope>NUCLEOTIDE SEQUENCE [LARGE SCALE GENOMIC DNA]</scope>
    <source>
        <strain evidence="3 4">S2</strain>
    </source>
</reference>
<dbReference type="Gene3D" id="3.40.50.1860">
    <property type="match status" value="2"/>
</dbReference>
<comment type="similarity">
    <text evidence="1">Belongs to the aspartate/glutamate racemases family.</text>
</comment>
<dbReference type="PROSITE" id="PS00923">
    <property type="entry name" value="ASP_GLU_RACEMASE_1"/>
    <property type="match status" value="1"/>
</dbReference>
<dbReference type="AlphaFoldDB" id="A0A6H1P4P3"/>
<evidence type="ECO:0000256" key="1">
    <source>
        <dbReference type="ARBA" id="ARBA00007847"/>
    </source>
</evidence>
<evidence type="ECO:0000313" key="4">
    <source>
        <dbReference type="Proteomes" id="UP000501868"/>
    </source>
</evidence>
<dbReference type="InterPro" id="IPR004380">
    <property type="entry name" value="Asp_race"/>
</dbReference>
<evidence type="ECO:0000313" key="3">
    <source>
        <dbReference type="EMBL" id="QIZ08251.1"/>
    </source>
</evidence>
<dbReference type="PANTHER" id="PTHR21198">
    <property type="entry name" value="GLUTAMATE RACEMASE"/>
    <property type="match status" value="1"/>
</dbReference>
<evidence type="ECO:0000256" key="2">
    <source>
        <dbReference type="ARBA" id="ARBA00023235"/>
    </source>
</evidence>
<dbReference type="GO" id="GO:0047661">
    <property type="term" value="F:amino-acid racemase activity"/>
    <property type="evidence" value="ECO:0007669"/>
    <property type="project" value="InterPro"/>
</dbReference>
<gene>
    <name evidence="3" type="ORF">HFZ78_17215</name>
</gene>
<accession>A0A6H1P4P3</accession>
<dbReference type="InterPro" id="IPR018187">
    <property type="entry name" value="Asp/Glu_racemase_AS_1"/>
</dbReference>
<dbReference type="PANTHER" id="PTHR21198:SF7">
    <property type="entry name" value="ASPARTATE-GLUTAMATE RACEMASE FAMILY"/>
    <property type="match status" value="1"/>
</dbReference>
<sequence length="236" mass="25661">MQKVVGIIGGMGPLATVDLMNKIIFNTPAKKDQDHIHIIVDNYSQIPDRTTAILGKGTDPAPFIIQSAQRLENAGADFLVIACNTAHFYFKSIENSVSIPALHMPLETARFLHEKNHRRVGLLATDGTINTKLYQDSCQTYDINVIEPDTQMQKEVMEGIYAIKGNDLVKGCLYLSVVANKLINRGAEAIIAGCTEIPLVLKSSQDICVIDPTEILAKTVIKTAAETVSANAIGVK</sequence>
<dbReference type="NCBIfam" id="TIGR00035">
    <property type="entry name" value="asp_race"/>
    <property type="match status" value="1"/>
</dbReference>